<dbReference type="AlphaFoldDB" id="A0AAV0NV27"/>
<comment type="caution">
    <text evidence="2">The sequence shown here is derived from an EMBL/GenBank/DDBJ whole genome shotgun (WGS) entry which is preliminary data.</text>
</comment>
<reference evidence="2" key="1">
    <citation type="submission" date="2022-08" db="EMBL/GenBank/DDBJ databases">
        <authorList>
            <person name="Gutierrez-Valencia J."/>
        </authorList>
    </citation>
    <scope>NUCLEOTIDE SEQUENCE</scope>
</reference>
<gene>
    <name evidence="2" type="ORF">LITE_LOCUS35344</name>
</gene>
<evidence type="ECO:0000256" key="1">
    <source>
        <dbReference type="SAM" id="MobiDB-lite"/>
    </source>
</evidence>
<protein>
    <submittedName>
        <fullName evidence="2">Uncharacterized protein</fullName>
    </submittedName>
</protein>
<keyword evidence="3" id="KW-1185">Reference proteome</keyword>
<name>A0AAV0NV27_9ROSI</name>
<dbReference type="EMBL" id="CAMGYJ010000008">
    <property type="protein sequence ID" value="CAI0462395.1"/>
    <property type="molecule type" value="Genomic_DNA"/>
</dbReference>
<dbReference type="Proteomes" id="UP001154282">
    <property type="component" value="Unassembled WGS sequence"/>
</dbReference>
<accession>A0AAV0NV27</accession>
<sequence>MAEPSEADAAVPPPGERQCLSHLRKVRERSAEGCRQEASSAAQAQVLPSRHLLK</sequence>
<organism evidence="2 3">
    <name type="scientific">Linum tenue</name>
    <dbReference type="NCBI Taxonomy" id="586396"/>
    <lineage>
        <taxon>Eukaryota</taxon>
        <taxon>Viridiplantae</taxon>
        <taxon>Streptophyta</taxon>
        <taxon>Embryophyta</taxon>
        <taxon>Tracheophyta</taxon>
        <taxon>Spermatophyta</taxon>
        <taxon>Magnoliopsida</taxon>
        <taxon>eudicotyledons</taxon>
        <taxon>Gunneridae</taxon>
        <taxon>Pentapetalae</taxon>
        <taxon>rosids</taxon>
        <taxon>fabids</taxon>
        <taxon>Malpighiales</taxon>
        <taxon>Linaceae</taxon>
        <taxon>Linum</taxon>
    </lineage>
</organism>
<evidence type="ECO:0000313" key="2">
    <source>
        <dbReference type="EMBL" id="CAI0462395.1"/>
    </source>
</evidence>
<evidence type="ECO:0000313" key="3">
    <source>
        <dbReference type="Proteomes" id="UP001154282"/>
    </source>
</evidence>
<feature type="region of interest" description="Disordered" evidence="1">
    <location>
        <begin position="31"/>
        <end position="54"/>
    </location>
</feature>
<proteinExistence type="predicted"/>